<dbReference type="SUPFAM" id="SSF47413">
    <property type="entry name" value="lambda repressor-like DNA-binding domains"/>
    <property type="match status" value="1"/>
</dbReference>
<proteinExistence type="predicted"/>
<dbReference type="Proteomes" id="UP001500841">
    <property type="component" value="Unassembled WGS sequence"/>
</dbReference>
<dbReference type="InterPro" id="IPR001387">
    <property type="entry name" value="Cro/C1-type_HTH"/>
</dbReference>
<dbReference type="Pfam" id="PF01381">
    <property type="entry name" value="HTH_3"/>
    <property type="match status" value="1"/>
</dbReference>
<evidence type="ECO:0000313" key="3">
    <source>
        <dbReference type="EMBL" id="GAA4102938.1"/>
    </source>
</evidence>
<comment type="caution">
    <text evidence="3">The sequence shown here is derived from an EMBL/GenBank/DDBJ whole genome shotgun (WGS) entry which is preliminary data.</text>
</comment>
<gene>
    <name evidence="3" type="ORF">GCM10022392_30230</name>
</gene>
<dbReference type="InterPro" id="IPR010982">
    <property type="entry name" value="Lambda_DNA-bd_dom_sf"/>
</dbReference>
<dbReference type="Gene3D" id="1.10.260.40">
    <property type="entry name" value="lambda repressor-like DNA-binding domains"/>
    <property type="match status" value="1"/>
</dbReference>
<sequence length="121" mass="13730">MSDRHTMFEIGKKIKALRQQRGWSQSDIAELLNISVPAFSKIESDITDLNISRLKQIADVFNVPIVDLISDQANPSQTLLDELQESKNTIAAQALKISHLQEYIITLYEQLHKHTQDVISS</sequence>
<name>A0ABP7X282_9SPHI</name>
<dbReference type="CDD" id="cd00093">
    <property type="entry name" value="HTH_XRE"/>
    <property type="match status" value="1"/>
</dbReference>
<dbReference type="SMART" id="SM00530">
    <property type="entry name" value="HTH_XRE"/>
    <property type="match status" value="1"/>
</dbReference>
<evidence type="ECO:0000259" key="2">
    <source>
        <dbReference type="PROSITE" id="PS50943"/>
    </source>
</evidence>
<dbReference type="EMBL" id="BAABCV010000011">
    <property type="protein sequence ID" value="GAA4102938.1"/>
    <property type="molecule type" value="Genomic_DNA"/>
</dbReference>
<protein>
    <recommendedName>
        <fullName evidence="2">HTH cro/C1-type domain-containing protein</fullName>
    </recommendedName>
</protein>
<evidence type="ECO:0000256" key="1">
    <source>
        <dbReference type="ARBA" id="ARBA00023125"/>
    </source>
</evidence>
<keyword evidence="4" id="KW-1185">Reference proteome</keyword>
<keyword evidence="1" id="KW-0238">DNA-binding</keyword>
<accession>A0ABP7X282</accession>
<dbReference type="PROSITE" id="PS50943">
    <property type="entry name" value="HTH_CROC1"/>
    <property type="match status" value="1"/>
</dbReference>
<reference evidence="4" key="1">
    <citation type="journal article" date="2019" name="Int. J. Syst. Evol. Microbiol.">
        <title>The Global Catalogue of Microorganisms (GCM) 10K type strain sequencing project: providing services to taxonomists for standard genome sequencing and annotation.</title>
        <authorList>
            <consortium name="The Broad Institute Genomics Platform"/>
            <consortium name="The Broad Institute Genome Sequencing Center for Infectious Disease"/>
            <person name="Wu L."/>
            <person name="Ma J."/>
        </authorList>
    </citation>
    <scope>NUCLEOTIDE SEQUENCE [LARGE SCALE GENOMIC DNA]</scope>
    <source>
        <strain evidence="4">JCM 17085</strain>
    </source>
</reference>
<dbReference type="PANTHER" id="PTHR46558:SF4">
    <property type="entry name" value="DNA-BIDING PHAGE PROTEIN"/>
    <property type="match status" value="1"/>
</dbReference>
<feature type="domain" description="HTH cro/C1-type" evidence="2">
    <location>
        <begin position="14"/>
        <end position="68"/>
    </location>
</feature>
<evidence type="ECO:0000313" key="4">
    <source>
        <dbReference type="Proteomes" id="UP001500841"/>
    </source>
</evidence>
<dbReference type="PANTHER" id="PTHR46558">
    <property type="entry name" value="TRACRIPTIONAL REGULATORY PROTEIN-RELATED-RELATED"/>
    <property type="match status" value="1"/>
</dbReference>
<organism evidence="3 4">
    <name type="scientific">Mucilaginibacter panaciglaebae</name>
    <dbReference type="NCBI Taxonomy" id="502331"/>
    <lineage>
        <taxon>Bacteria</taxon>
        <taxon>Pseudomonadati</taxon>
        <taxon>Bacteroidota</taxon>
        <taxon>Sphingobacteriia</taxon>
        <taxon>Sphingobacteriales</taxon>
        <taxon>Sphingobacteriaceae</taxon>
        <taxon>Mucilaginibacter</taxon>
    </lineage>
</organism>